<evidence type="ECO:0000256" key="4">
    <source>
        <dbReference type="SAM" id="Phobius"/>
    </source>
</evidence>
<protein>
    <submittedName>
        <fullName evidence="6">Glycosyltransferase family 2 protein</fullName>
    </submittedName>
</protein>
<dbReference type="InterPro" id="IPR029044">
    <property type="entry name" value="Nucleotide-diphossugar_trans"/>
</dbReference>
<gene>
    <name evidence="6" type="ORF">E1898_11105</name>
</gene>
<evidence type="ECO:0000313" key="7">
    <source>
        <dbReference type="Proteomes" id="UP000295438"/>
    </source>
</evidence>
<organism evidence="6 7">
    <name type="scientific">Algoriphagus formosus</name>
    <dbReference type="NCBI Taxonomy" id="2007308"/>
    <lineage>
        <taxon>Bacteria</taxon>
        <taxon>Pseudomonadati</taxon>
        <taxon>Bacteroidota</taxon>
        <taxon>Cytophagia</taxon>
        <taxon>Cytophagales</taxon>
        <taxon>Cyclobacteriaceae</taxon>
        <taxon>Algoriphagus</taxon>
    </lineage>
</organism>
<dbReference type="PANTHER" id="PTHR43630">
    <property type="entry name" value="POLY-BETA-1,6-N-ACETYL-D-GLUCOSAMINE SYNTHASE"/>
    <property type="match status" value="1"/>
</dbReference>
<feature type="transmembrane region" description="Helical" evidence="4">
    <location>
        <begin position="353"/>
        <end position="371"/>
    </location>
</feature>
<evidence type="ECO:0000313" key="6">
    <source>
        <dbReference type="EMBL" id="TDK44213.1"/>
    </source>
</evidence>
<keyword evidence="4" id="KW-1133">Transmembrane helix</keyword>
<comment type="similarity">
    <text evidence="1">Belongs to the glycosyltransferase 2 family.</text>
</comment>
<feature type="transmembrane region" description="Helical" evidence="4">
    <location>
        <begin position="294"/>
        <end position="314"/>
    </location>
</feature>
<dbReference type="AlphaFoldDB" id="A0A4R5UXX5"/>
<accession>A0A4R5UXX5</accession>
<dbReference type="CDD" id="cd06439">
    <property type="entry name" value="CESA_like_1"/>
    <property type="match status" value="1"/>
</dbReference>
<feature type="domain" description="Glycosyltransferase 2-like" evidence="5">
    <location>
        <begin position="49"/>
        <end position="163"/>
    </location>
</feature>
<keyword evidence="7" id="KW-1185">Reference proteome</keyword>
<keyword evidence="4" id="KW-0472">Membrane</keyword>
<evidence type="ECO:0000256" key="2">
    <source>
        <dbReference type="ARBA" id="ARBA00022676"/>
    </source>
</evidence>
<dbReference type="EMBL" id="SMUW01000034">
    <property type="protein sequence ID" value="TDK44213.1"/>
    <property type="molecule type" value="Genomic_DNA"/>
</dbReference>
<dbReference type="Pfam" id="PF00535">
    <property type="entry name" value="Glycos_transf_2"/>
    <property type="match status" value="1"/>
</dbReference>
<dbReference type="SUPFAM" id="SSF53448">
    <property type="entry name" value="Nucleotide-diphospho-sugar transferases"/>
    <property type="match status" value="1"/>
</dbReference>
<reference evidence="6 7" key="1">
    <citation type="submission" date="2019-03" db="EMBL/GenBank/DDBJ databases">
        <title>Algoriphagus aquimaris sp. nov., isolated form marine sediment in Pohang, Korea.</title>
        <authorList>
            <person name="Kim J."/>
            <person name="Yoon S.-H."/>
            <person name="Lee S.-S."/>
        </authorList>
    </citation>
    <scope>NUCLEOTIDE SEQUENCE [LARGE SCALE GENOMIC DNA]</scope>
    <source>
        <strain evidence="6 7">F21</strain>
    </source>
</reference>
<feature type="transmembrane region" description="Helical" evidence="4">
    <location>
        <begin position="320"/>
        <end position="341"/>
    </location>
</feature>
<dbReference type="Proteomes" id="UP000295438">
    <property type="component" value="Unassembled WGS sequence"/>
</dbReference>
<comment type="caution">
    <text evidence="6">The sequence shown here is derived from an EMBL/GenBank/DDBJ whole genome shotgun (WGS) entry which is preliminary data.</text>
</comment>
<keyword evidence="4" id="KW-0812">Transmembrane</keyword>
<sequence length="392" mass="44604">MELLFWTSIAIILYAFIGYGIMITILAKLKARKSTRSPLEEEDLPTVTLVIAAYNEEDIVSQKIENCLGLDYPKEKLNILFVTDGSTDATVSIIEKYHPEVNYLHSAARKGKIAAINRVMPTIDSQITVFSDANVMLNTEAIRLLVEPFQSNLVAAVSGEKVVLSQTADGASASGEGAYWRYESYLKKMDAQWNTLVGSAGELIALRTRLYRSMEEDTIIEDFVMTLRLAADGYRVDYQAEAKAMEFGSESILEEEKRKVRISAGGIQAIQRLPELWRIWENPKLSFQYFSHRAIRWTLMPAALILAFLTNLFLFEKSELYAYLFLAQVAFYSLAALGYWMQERKIKQKWLHLPFYFVFMHACVVKGWLRFAKGKQAVTWEKAKRASSMAAN</sequence>
<feature type="transmembrane region" description="Helical" evidence="4">
    <location>
        <begin position="6"/>
        <end position="27"/>
    </location>
</feature>
<evidence type="ECO:0000256" key="1">
    <source>
        <dbReference type="ARBA" id="ARBA00006739"/>
    </source>
</evidence>
<proteinExistence type="inferred from homology"/>
<keyword evidence="3 6" id="KW-0808">Transferase</keyword>
<name>A0A4R5UXX5_9BACT</name>
<evidence type="ECO:0000256" key="3">
    <source>
        <dbReference type="ARBA" id="ARBA00022679"/>
    </source>
</evidence>
<dbReference type="InterPro" id="IPR001173">
    <property type="entry name" value="Glyco_trans_2-like"/>
</dbReference>
<dbReference type="RefSeq" id="WP_133390916.1">
    <property type="nucleotide sequence ID" value="NZ_SMUW01000034.1"/>
</dbReference>
<keyword evidence="2" id="KW-0328">Glycosyltransferase</keyword>
<dbReference type="GO" id="GO:0016757">
    <property type="term" value="F:glycosyltransferase activity"/>
    <property type="evidence" value="ECO:0007669"/>
    <property type="project" value="UniProtKB-KW"/>
</dbReference>
<evidence type="ECO:0000259" key="5">
    <source>
        <dbReference type="Pfam" id="PF00535"/>
    </source>
</evidence>
<dbReference type="PANTHER" id="PTHR43630:SF1">
    <property type="entry name" value="POLY-BETA-1,6-N-ACETYL-D-GLUCOSAMINE SYNTHASE"/>
    <property type="match status" value="1"/>
</dbReference>
<dbReference type="Gene3D" id="3.90.550.10">
    <property type="entry name" value="Spore Coat Polysaccharide Biosynthesis Protein SpsA, Chain A"/>
    <property type="match status" value="1"/>
</dbReference>